<feature type="region of interest" description="Disordered" evidence="1">
    <location>
        <begin position="32"/>
        <end position="62"/>
    </location>
</feature>
<dbReference type="CDD" id="cd00118">
    <property type="entry name" value="LysM"/>
    <property type="match status" value="1"/>
</dbReference>
<dbReference type="InterPro" id="IPR018392">
    <property type="entry name" value="LysM"/>
</dbReference>
<keyword evidence="2" id="KW-1133">Transmembrane helix</keyword>
<dbReference type="SMART" id="SM00257">
    <property type="entry name" value="LysM"/>
    <property type="match status" value="1"/>
</dbReference>
<sequence>MARRYAARILAPLAIVAVVVAGYLIYQQYRDNTTGGGSTSTLPAATSPSTTTGKSKRGSKKHRVRKVYIVKQGDILSTVSEKTDVSVERLQELNPELDPQSLQVGQRLKLVPDAETSKNP</sequence>
<dbReference type="EMBL" id="CP087164">
    <property type="protein sequence ID" value="UGS37685.1"/>
    <property type="molecule type" value="Genomic_DNA"/>
</dbReference>
<feature type="compositionally biased region" description="Low complexity" evidence="1">
    <location>
        <begin position="39"/>
        <end position="53"/>
    </location>
</feature>
<gene>
    <name evidence="4" type="ORF">DSM104329_04105</name>
</gene>
<name>A0A9E6Y052_9ACTN</name>
<dbReference type="KEGG" id="sbae:DSM104329_04105"/>
<organism evidence="4 5">
    <name type="scientific">Capillimicrobium parvum</name>
    <dbReference type="NCBI Taxonomy" id="2884022"/>
    <lineage>
        <taxon>Bacteria</taxon>
        <taxon>Bacillati</taxon>
        <taxon>Actinomycetota</taxon>
        <taxon>Thermoleophilia</taxon>
        <taxon>Solirubrobacterales</taxon>
        <taxon>Capillimicrobiaceae</taxon>
        <taxon>Capillimicrobium</taxon>
    </lineage>
</organism>
<dbReference type="Proteomes" id="UP001162834">
    <property type="component" value="Chromosome"/>
</dbReference>
<dbReference type="SUPFAM" id="SSF54106">
    <property type="entry name" value="LysM domain"/>
    <property type="match status" value="1"/>
</dbReference>
<evidence type="ECO:0000259" key="3">
    <source>
        <dbReference type="PROSITE" id="PS51782"/>
    </source>
</evidence>
<dbReference type="Pfam" id="PF01476">
    <property type="entry name" value="LysM"/>
    <property type="match status" value="1"/>
</dbReference>
<accession>A0A9E6Y052</accession>
<keyword evidence="5" id="KW-1185">Reference proteome</keyword>
<dbReference type="InterPro" id="IPR036779">
    <property type="entry name" value="LysM_dom_sf"/>
</dbReference>
<proteinExistence type="predicted"/>
<evidence type="ECO:0000256" key="1">
    <source>
        <dbReference type="SAM" id="MobiDB-lite"/>
    </source>
</evidence>
<dbReference type="RefSeq" id="WP_259311730.1">
    <property type="nucleotide sequence ID" value="NZ_CP087164.1"/>
</dbReference>
<feature type="domain" description="LysM" evidence="3">
    <location>
        <begin position="66"/>
        <end position="110"/>
    </location>
</feature>
<reference evidence="4" key="1">
    <citation type="journal article" date="2022" name="Int. J. Syst. Evol. Microbiol.">
        <title>Pseudomonas aegrilactucae sp. nov. and Pseudomonas morbosilactucae sp. nov., pathogens causing bacterial rot of lettuce in Japan.</title>
        <authorList>
            <person name="Sawada H."/>
            <person name="Fujikawa T."/>
            <person name="Satou M."/>
        </authorList>
    </citation>
    <scope>NUCLEOTIDE SEQUENCE</scope>
    <source>
        <strain evidence="4">0166_1</strain>
    </source>
</reference>
<keyword evidence="2" id="KW-0812">Transmembrane</keyword>
<dbReference type="PROSITE" id="PS51782">
    <property type="entry name" value="LYSM"/>
    <property type="match status" value="1"/>
</dbReference>
<evidence type="ECO:0000256" key="2">
    <source>
        <dbReference type="SAM" id="Phobius"/>
    </source>
</evidence>
<dbReference type="Gene3D" id="3.10.350.10">
    <property type="entry name" value="LysM domain"/>
    <property type="match status" value="1"/>
</dbReference>
<dbReference type="AlphaFoldDB" id="A0A9E6Y052"/>
<feature type="transmembrane region" description="Helical" evidence="2">
    <location>
        <begin position="6"/>
        <end position="26"/>
    </location>
</feature>
<evidence type="ECO:0000313" key="4">
    <source>
        <dbReference type="EMBL" id="UGS37685.1"/>
    </source>
</evidence>
<evidence type="ECO:0000313" key="5">
    <source>
        <dbReference type="Proteomes" id="UP001162834"/>
    </source>
</evidence>
<keyword evidence="2" id="KW-0472">Membrane</keyword>
<protein>
    <recommendedName>
        <fullName evidence="3">LysM domain-containing protein</fullName>
    </recommendedName>
</protein>